<feature type="compositionally biased region" description="Basic residues" evidence="1">
    <location>
        <begin position="28"/>
        <end position="39"/>
    </location>
</feature>
<organism evidence="2 3">
    <name type="scientific">Aulographum hederae CBS 113979</name>
    <dbReference type="NCBI Taxonomy" id="1176131"/>
    <lineage>
        <taxon>Eukaryota</taxon>
        <taxon>Fungi</taxon>
        <taxon>Dikarya</taxon>
        <taxon>Ascomycota</taxon>
        <taxon>Pezizomycotina</taxon>
        <taxon>Dothideomycetes</taxon>
        <taxon>Pleosporomycetidae</taxon>
        <taxon>Aulographales</taxon>
        <taxon>Aulographaceae</taxon>
    </lineage>
</organism>
<feature type="compositionally biased region" description="Low complexity" evidence="1">
    <location>
        <begin position="136"/>
        <end position="147"/>
    </location>
</feature>
<dbReference type="AlphaFoldDB" id="A0A6G1HB32"/>
<feature type="compositionally biased region" description="Polar residues" evidence="1">
    <location>
        <begin position="78"/>
        <end position="93"/>
    </location>
</feature>
<evidence type="ECO:0000313" key="2">
    <source>
        <dbReference type="EMBL" id="KAF1990230.1"/>
    </source>
</evidence>
<feature type="region of interest" description="Disordered" evidence="1">
    <location>
        <begin position="453"/>
        <end position="472"/>
    </location>
</feature>
<name>A0A6G1HB32_9PEZI</name>
<dbReference type="EMBL" id="ML977142">
    <property type="protein sequence ID" value="KAF1990230.1"/>
    <property type="molecule type" value="Genomic_DNA"/>
</dbReference>
<keyword evidence="3" id="KW-1185">Reference proteome</keyword>
<feature type="region of interest" description="Disordered" evidence="1">
    <location>
        <begin position="1"/>
        <end position="203"/>
    </location>
</feature>
<protein>
    <submittedName>
        <fullName evidence="2">Uncharacterized protein</fullName>
    </submittedName>
</protein>
<dbReference type="Proteomes" id="UP000800041">
    <property type="component" value="Unassembled WGS sequence"/>
</dbReference>
<proteinExistence type="predicted"/>
<feature type="compositionally biased region" description="Polar residues" evidence="1">
    <location>
        <begin position="158"/>
        <end position="167"/>
    </location>
</feature>
<feature type="compositionally biased region" description="Low complexity" evidence="1">
    <location>
        <begin position="301"/>
        <end position="322"/>
    </location>
</feature>
<feature type="region of interest" description="Disordered" evidence="1">
    <location>
        <begin position="290"/>
        <end position="333"/>
    </location>
</feature>
<feature type="compositionally biased region" description="Low complexity" evidence="1">
    <location>
        <begin position="179"/>
        <end position="196"/>
    </location>
</feature>
<reference evidence="2" key="1">
    <citation type="journal article" date="2020" name="Stud. Mycol.">
        <title>101 Dothideomycetes genomes: a test case for predicting lifestyles and emergence of pathogens.</title>
        <authorList>
            <person name="Haridas S."/>
            <person name="Albert R."/>
            <person name="Binder M."/>
            <person name="Bloem J."/>
            <person name="Labutti K."/>
            <person name="Salamov A."/>
            <person name="Andreopoulos B."/>
            <person name="Baker S."/>
            <person name="Barry K."/>
            <person name="Bills G."/>
            <person name="Bluhm B."/>
            <person name="Cannon C."/>
            <person name="Castanera R."/>
            <person name="Culley D."/>
            <person name="Daum C."/>
            <person name="Ezra D."/>
            <person name="Gonzalez J."/>
            <person name="Henrissat B."/>
            <person name="Kuo A."/>
            <person name="Liang C."/>
            <person name="Lipzen A."/>
            <person name="Lutzoni F."/>
            <person name="Magnuson J."/>
            <person name="Mondo S."/>
            <person name="Nolan M."/>
            <person name="Ohm R."/>
            <person name="Pangilinan J."/>
            <person name="Park H.-J."/>
            <person name="Ramirez L."/>
            <person name="Alfaro M."/>
            <person name="Sun H."/>
            <person name="Tritt A."/>
            <person name="Yoshinaga Y."/>
            <person name="Zwiers L.-H."/>
            <person name="Turgeon B."/>
            <person name="Goodwin S."/>
            <person name="Spatafora J."/>
            <person name="Crous P."/>
            <person name="Grigoriev I."/>
        </authorList>
    </citation>
    <scope>NUCLEOTIDE SEQUENCE</scope>
    <source>
        <strain evidence="2">CBS 113979</strain>
    </source>
</reference>
<evidence type="ECO:0000313" key="3">
    <source>
        <dbReference type="Proteomes" id="UP000800041"/>
    </source>
</evidence>
<accession>A0A6G1HB32</accession>
<feature type="compositionally biased region" description="Low complexity" evidence="1">
    <location>
        <begin position="40"/>
        <end position="54"/>
    </location>
</feature>
<sequence length="487" mass="53204">MPLFKRLRQAAEKEPREQQAQQQEKPSILRKCKSSKSLRPRSPYPTTTTTTAEEPPVPPPEQPQIMVTTENESKHNLHTSQRPRPTRASSSQRMVRKMRSAFSLKGGQGDDVPPVPPLPDLQKSGGLLKPTSQHTASRPASRAPSRAPSHDGLHALSAANNKSTTTLPRPDHHSLRPHSNSLQSSLLSSLGSSRNSTRTALTLPFPNPYNAPLLEFRPSNPNLPISDSWEVYDAIQKSAVYSEWDKNFAHEEFRKLRPRKLTIGVANREFMESAPGQTYGLYGHCDPRNVPTVVVPERGDSSSSPSSPSSASSPSSSAPSSSDSKEGKEPKDLDREHSWEYIEHIAAISPIDQVVYHGKLNRVGYGGGHVIILRGAGKPRGRRQTTRSSTTAGNEEVRALLMGACSKSMPVSPTTSVGSFGVGGGGGGGNEEKVDVETLLLFGHVWDWETRADGSRVRKGSGESWEEWERKKGVKRSFVKRDSKGGA</sequence>
<evidence type="ECO:0000256" key="1">
    <source>
        <dbReference type="SAM" id="MobiDB-lite"/>
    </source>
</evidence>
<gene>
    <name evidence="2" type="ORF">K402DRAFT_417695</name>
</gene>
<feature type="compositionally biased region" description="Basic and acidic residues" evidence="1">
    <location>
        <begin position="323"/>
        <end position="333"/>
    </location>
</feature>